<dbReference type="RefSeq" id="WP_149520307.1">
    <property type="nucleotide sequence ID" value="NZ_VTOU01000001.1"/>
</dbReference>
<keyword evidence="3" id="KW-1185">Reference proteome</keyword>
<dbReference type="Proteomes" id="UP000322077">
    <property type="component" value="Unassembled WGS sequence"/>
</dbReference>
<dbReference type="EMBL" id="VTOU01000001">
    <property type="protein sequence ID" value="TZG28641.1"/>
    <property type="molecule type" value="Genomic_DNA"/>
</dbReference>
<evidence type="ECO:0000256" key="1">
    <source>
        <dbReference type="ARBA" id="ARBA00006484"/>
    </source>
</evidence>
<dbReference type="PANTHER" id="PTHR42760">
    <property type="entry name" value="SHORT-CHAIN DEHYDROGENASES/REDUCTASES FAMILY MEMBER"/>
    <property type="match status" value="1"/>
</dbReference>
<dbReference type="AlphaFoldDB" id="A0A5D9CEV4"/>
<evidence type="ECO:0000313" key="2">
    <source>
        <dbReference type="EMBL" id="TZG28641.1"/>
    </source>
</evidence>
<dbReference type="PRINTS" id="PR00081">
    <property type="entry name" value="GDHRDH"/>
</dbReference>
<reference evidence="2 3" key="1">
    <citation type="submission" date="2019-08" db="EMBL/GenBank/DDBJ databases">
        <authorList>
            <person name="Wang G."/>
            <person name="Xu Z."/>
        </authorList>
    </citation>
    <scope>NUCLEOTIDE SEQUENCE [LARGE SCALE GENOMIC DNA]</scope>
    <source>
        <strain evidence="2 3">ZX</strain>
    </source>
</reference>
<dbReference type="Gene3D" id="3.40.50.720">
    <property type="entry name" value="NAD(P)-binding Rossmann-like Domain"/>
    <property type="match status" value="1"/>
</dbReference>
<comment type="similarity">
    <text evidence="1">Belongs to the short-chain dehydrogenases/reductases (SDR) family.</text>
</comment>
<evidence type="ECO:0000313" key="3">
    <source>
        <dbReference type="Proteomes" id="UP000322077"/>
    </source>
</evidence>
<gene>
    <name evidence="2" type="ORF">FYJ91_00355</name>
</gene>
<organism evidence="2 3">
    <name type="scientific">Sphingomonas montanisoli</name>
    <dbReference type="NCBI Taxonomy" id="2606412"/>
    <lineage>
        <taxon>Bacteria</taxon>
        <taxon>Pseudomonadati</taxon>
        <taxon>Pseudomonadota</taxon>
        <taxon>Alphaproteobacteria</taxon>
        <taxon>Sphingomonadales</taxon>
        <taxon>Sphingomonadaceae</taxon>
        <taxon>Sphingomonas</taxon>
    </lineage>
</organism>
<dbReference type="InterPro" id="IPR002347">
    <property type="entry name" value="SDR_fam"/>
</dbReference>
<dbReference type="GO" id="GO:0016616">
    <property type="term" value="F:oxidoreductase activity, acting on the CH-OH group of donors, NAD or NADP as acceptor"/>
    <property type="evidence" value="ECO:0007669"/>
    <property type="project" value="TreeGrafter"/>
</dbReference>
<name>A0A5D9CEV4_9SPHN</name>
<comment type="caution">
    <text evidence="2">The sequence shown here is derived from an EMBL/GenBank/DDBJ whole genome shotgun (WGS) entry which is preliminary data.</text>
</comment>
<dbReference type="PRINTS" id="PR00080">
    <property type="entry name" value="SDRFAMILY"/>
</dbReference>
<dbReference type="Pfam" id="PF00106">
    <property type="entry name" value="adh_short"/>
    <property type="match status" value="1"/>
</dbReference>
<dbReference type="SUPFAM" id="SSF51735">
    <property type="entry name" value="NAD(P)-binding Rossmann-fold domains"/>
    <property type="match status" value="1"/>
</dbReference>
<proteinExistence type="inferred from homology"/>
<protein>
    <submittedName>
        <fullName evidence="2">SDR family oxidoreductase</fullName>
    </submittedName>
</protein>
<dbReference type="CDD" id="cd05233">
    <property type="entry name" value="SDR_c"/>
    <property type="match status" value="1"/>
</dbReference>
<dbReference type="InterPro" id="IPR036291">
    <property type="entry name" value="NAD(P)-bd_dom_sf"/>
</dbReference>
<accession>A0A5D9CEV4</accession>
<sequence length="118" mass="12252">MGAVRYDFSGETVVVTGGGRGPVDTLINNAGIKPSYRSAEKVPTSEWRAIIDVNLSAVFHCCQLFGAPMLERGRASIIGISSVAGHVGFARSAAFNAAKGGLEPLTRSLRVDAGDTAS</sequence>